<evidence type="ECO:0000256" key="8">
    <source>
        <dbReference type="SAM" id="SignalP"/>
    </source>
</evidence>
<feature type="domain" description="Mechanosensitive ion channel MscS" evidence="9">
    <location>
        <begin position="392"/>
        <end position="459"/>
    </location>
</feature>
<comment type="caution">
    <text evidence="7">Lacks conserved residue(s) required for the propagation of feature annotation.</text>
</comment>
<dbReference type="InterPro" id="IPR049278">
    <property type="entry name" value="MS_channel_C"/>
</dbReference>
<dbReference type="SUPFAM" id="SSF50182">
    <property type="entry name" value="Sm-like ribonucleoproteins"/>
    <property type="match status" value="1"/>
</dbReference>
<dbReference type="Gene3D" id="3.30.70.100">
    <property type="match status" value="1"/>
</dbReference>
<comment type="subunit">
    <text evidence="7">Homoheptamer.</text>
</comment>
<dbReference type="PANTHER" id="PTHR30221">
    <property type="entry name" value="SMALL-CONDUCTANCE MECHANOSENSITIVE CHANNEL"/>
    <property type="match status" value="1"/>
</dbReference>
<feature type="domain" description="Mechanosensitive ion channel MscS C-terminal" evidence="10">
    <location>
        <begin position="465"/>
        <end position="547"/>
    </location>
</feature>
<dbReference type="InterPro" id="IPR011014">
    <property type="entry name" value="MscS_channel_TM-2"/>
</dbReference>
<name>A0ABY7LHX6_9GAMM</name>
<evidence type="ECO:0000256" key="5">
    <source>
        <dbReference type="ARBA" id="ARBA00022989"/>
    </source>
</evidence>
<dbReference type="InterPro" id="IPR049142">
    <property type="entry name" value="MS_channel_1st"/>
</dbReference>
<feature type="chain" id="PRO_5045701283" description="Small-conductance mechanosensitive channel" evidence="8">
    <location>
        <begin position="31"/>
        <end position="569"/>
    </location>
</feature>
<evidence type="ECO:0000313" key="12">
    <source>
        <dbReference type="EMBL" id="WBA16124.1"/>
    </source>
</evidence>
<keyword evidence="5 7" id="KW-1133">Transmembrane helix</keyword>
<keyword evidence="4 7" id="KW-0812">Transmembrane</keyword>
<keyword evidence="7" id="KW-0407">Ion channel</keyword>
<gene>
    <name evidence="12" type="ORF">N7E60_08385</name>
</gene>
<feature type="signal peptide" evidence="8">
    <location>
        <begin position="1"/>
        <end position="30"/>
    </location>
</feature>
<organism evidence="12 13">
    <name type="scientific">Salinivibrio proteolyticus</name>
    <dbReference type="NCBI Taxonomy" id="334715"/>
    <lineage>
        <taxon>Bacteria</taxon>
        <taxon>Pseudomonadati</taxon>
        <taxon>Pseudomonadota</taxon>
        <taxon>Gammaproteobacteria</taxon>
        <taxon>Vibrionales</taxon>
        <taxon>Vibrionaceae</taxon>
        <taxon>Salinivibrio</taxon>
    </lineage>
</organism>
<keyword evidence="7" id="KW-0406">Ion transport</keyword>
<protein>
    <recommendedName>
        <fullName evidence="7">Small-conductance mechanosensitive channel</fullName>
    </recommendedName>
</protein>
<dbReference type="Pfam" id="PF00924">
    <property type="entry name" value="MS_channel_2nd"/>
    <property type="match status" value="1"/>
</dbReference>
<comment type="function">
    <text evidence="7">Mechanosensitive channel that participates in the regulation of osmotic pressure changes within the cell, opening in response to stretch forces in the membrane lipid bilayer, without the need for other proteins. Contributes to normal resistance to hypoosmotic shock. Forms an ion channel of 1.0 nanosiemens conductance with a slight preference for anions.</text>
</comment>
<dbReference type="SUPFAM" id="SSF82689">
    <property type="entry name" value="Mechanosensitive channel protein MscS (YggB), C-terminal domain"/>
    <property type="match status" value="1"/>
</dbReference>
<keyword evidence="8" id="KW-0732">Signal</keyword>
<keyword evidence="13" id="KW-1185">Reference proteome</keyword>
<comment type="similarity">
    <text evidence="2 7">Belongs to the MscS (TC 1.A.23) family.</text>
</comment>
<feature type="transmembrane region" description="Helical" evidence="7">
    <location>
        <begin position="304"/>
        <end position="322"/>
    </location>
</feature>
<dbReference type="InterPro" id="IPR045275">
    <property type="entry name" value="MscS_archaea/bacteria_type"/>
</dbReference>
<dbReference type="InterPro" id="IPR006685">
    <property type="entry name" value="MscS_channel_2nd"/>
</dbReference>
<dbReference type="Gene3D" id="1.10.287.1260">
    <property type="match status" value="1"/>
</dbReference>
<evidence type="ECO:0000256" key="4">
    <source>
        <dbReference type="ARBA" id="ARBA00022692"/>
    </source>
</evidence>
<evidence type="ECO:0000256" key="1">
    <source>
        <dbReference type="ARBA" id="ARBA00004651"/>
    </source>
</evidence>
<keyword evidence="6 7" id="KW-0472">Membrane</keyword>
<evidence type="ECO:0000256" key="7">
    <source>
        <dbReference type="RuleBase" id="RU369025"/>
    </source>
</evidence>
<dbReference type="InterPro" id="IPR011066">
    <property type="entry name" value="MscS_channel_C_sf"/>
</dbReference>
<dbReference type="Pfam" id="PF21088">
    <property type="entry name" value="MS_channel_1st"/>
    <property type="match status" value="1"/>
</dbReference>
<dbReference type="EMBL" id="CP114584">
    <property type="protein sequence ID" value="WBA16124.1"/>
    <property type="molecule type" value="Genomic_DNA"/>
</dbReference>
<sequence length="569" mass="64515">MKTLSHRRQRMNTIMLVLVTPLLFLPPAYADQAPAPTEQSVTSSDTSSLAHQIARTKQYIQTLVESLEQAKGDDKDAIQLQLFNKNEELRELLADAINQQSLDNPQLVQLVTAQRRYTQDAYQYITVRLNTLNEQITQASQEQRLPLINEYAELQQYLSSVFEASWENIRWLEQLDQPTQETRNTLEQRLNQRLRLLSASIDYLRQQYTAQEKQIKSSPDSEKPALQLTQLNTQQRLTIATDGLKRTYQLADQLGIETAEYKRQLFGVTGNITQDILDVDVAYSILSHWSANALNWAEDNAPQLVFQLIIFVLILLVAKLLARLTRSVVKSAVANKNFKFSQLMQEFFVAMSGKAVWVIGILVGLSQIGVNLTPVLTGFGIAGVIIGFALQDTLSNFAAGMMLLIYRPFDVGDFVYAGGVDGKVGNMSLVNTTIRTFDNQIIIVPNSKIWGDVIKNVTRERIRRVDMVFGIGYKDDLLKAEAVLTEIVQSHPAVLRTPEPMIKVHVLNTSSVDFIVRPWVKTDDYWDVYWDVTKTVKLRFDEEGISIPFPQQDVHLNWVSTAPEARSDH</sequence>
<evidence type="ECO:0000256" key="6">
    <source>
        <dbReference type="ARBA" id="ARBA00023136"/>
    </source>
</evidence>
<dbReference type="InterPro" id="IPR010920">
    <property type="entry name" value="LSM_dom_sf"/>
</dbReference>
<keyword evidence="3" id="KW-1003">Cell membrane</keyword>
<accession>A0ABY7LHX6</accession>
<dbReference type="PANTHER" id="PTHR30221:SF1">
    <property type="entry name" value="SMALL-CONDUCTANCE MECHANOSENSITIVE CHANNEL"/>
    <property type="match status" value="1"/>
</dbReference>
<dbReference type="InterPro" id="IPR023408">
    <property type="entry name" value="MscS_beta-dom_sf"/>
</dbReference>
<dbReference type="Pfam" id="PF21082">
    <property type="entry name" value="MS_channel_3rd"/>
    <property type="match status" value="1"/>
</dbReference>
<dbReference type="Proteomes" id="UP001164676">
    <property type="component" value="Chromosome"/>
</dbReference>
<evidence type="ECO:0000259" key="9">
    <source>
        <dbReference type="Pfam" id="PF00924"/>
    </source>
</evidence>
<feature type="transmembrane region" description="Helical" evidence="7">
    <location>
        <begin position="343"/>
        <end position="365"/>
    </location>
</feature>
<evidence type="ECO:0000256" key="3">
    <source>
        <dbReference type="ARBA" id="ARBA00022475"/>
    </source>
</evidence>
<evidence type="ECO:0000313" key="13">
    <source>
        <dbReference type="Proteomes" id="UP001164676"/>
    </source>
</evidence>
<dbReference type="SUPFAM" id="SSF82861">
    <property type="entry name" value="Mechanosensitive channel protein MscS (YggB), transmembrane region"/>
    <property type="match status" value="1"/>
</dbReference>
<reference evidence="12" key="1">
    <citation type="submission" date="2022-09" db="EMBL/GenBank/DDBJ databases">
        <authorList>
            <person name="Li Z.-J."/>
        </authorList>
    </citation>
    <scope>NUCLEOTIDE SEQUENCE</scope>
    <source>
        <strain evidence="12">TGB10</strain>
    </source>
</reference>
<proteinExistence type="inferred from homology"/>
<evidence type="ECO:0000256" key="2">
    <source>
        <dbReference type="ARBA" id="ARBA00008017"/>
    </source>
</evidence>
<keyword evidence="7" id="KW-0997">Cell inner membrane</keyword>
<keyword evidence="7" id="KW-0813">Transport</keyword>
<evidence type="ECO:0000259" key="11">
    <source>
        <dbReference type="Pfam" id="PF21088"/>
    </source>
</evidence>
<dbReference type="Gene3D" id="2.30.30.60">
    <property type="match status" value="1"/>
</dbReference>
<comment type="subcellular location">
    <subcellularLocation>
        <location evidence="7">Cell inner membrane</location>
        <topology evidence="7">Multi-pass membrane protein</topology>
    </subcellularLocation>
    <subcellularLocation>
        <location evidence="1">Cell membrane</location>
        <topology evidence="1">Multi-pass membrane protein</topology>
    </subcellularLocation>
</comment>
<feature type="domain" description="Mechanosensitive ion channel transmembrane helices 2/3" evidence="11">
    <location>
        <begin position="356"/>
        <end position="391"/>
    </location>
</feature>
<evidence type="ECO:0000259" key="10">
    <source>
        <dbReference type="Pfam" id="PF21082"/>
    </source>
</evidence>